<organism evidence="1 2">
    <name type="scientific">Lithospermum erythrorhizon</name>
    <name type="common">Purple gromwell</name>
    <name type="synonym">Lithospermum officinale var. erythrorhizon</name>
    <dbReference type="NCBI Taxonomy" id="34254"/>
    <lineage>
        <taxon>Eukaryota</taxon>
        <taxon>Viridiplantae</taxon>
        <taxon>Streptophyta</taxon>
        <taxon>Embryophyta</taxon>
        <taxon>Tracheophyta</taxon>
        <taxon>Spermatophyta</taxon>
        <taxon>Magnoliopsida</taxon>
        <taxon>eudicotyledons</taxon>
        <taxon>Gunneridae</taxon>
        <taxon>Pentapetalae</taxon>
        <taxon>asterids</taxon>
        <taxon>lamiids</taxon>
        <taxon>Boraginales</taxon>
        <taxon>Boraginaceae</taxon>
        <taxon>Boraginoideae</taxon>
        <taxon>Lithospermeae</taxon>
        <taxon>Lithospermum</taxon>
    </lineage>
</organism>
<keyword evidence="2" id="KW-1185">Reference proteome</keyword>
<dbReference type="EMBL" id="BAABME010002877">
    <property type="protein sequence ID" value="GAA0156500.1"/>
    <property type="molecule type" value="Genomic_DNA"/>
</dbReference>
<protein>
    <submittedName>
        <fullName evidence="1">Uncharacterized protein</fullName>
    </submittedName>
</protein>
<name>A0AAV3Q1K8_LITER</name>
<comment type="caution">
    <text evidence="1">The sequence shown here is derived from an EMBL/GenBank/DDBJ whole genome shotgun (WGS) entry which is preliminary data.</text>
</comment>
<dbReference type="AlphaFoldDB" id="A0AAV3Q1K8"/>
<sequence>MAENQGIIRVHGVEDKRNNRAIVKLTVTNTSHDRNLTIDDVVGYVDAKGERFDQKIECAEILKPSSSKVLKLTVTLPTLINDISDAKIGIIIPNVGHVEIGIPK</sequence>
<reference evidence="1 2" key="1">
    <citation type="submission" date="2024-01" db="EMBL/GenBank/DDBJ databases">
        <title>The complete chloroplast genome sequence of Lithospermum erythrorhizon: insights into the phylogenetic relationship among Boraginaceae species and the maternal lineages of purple gromwells.</title>
        <authorList>
            <person name="Okada T."/>
            <person name="Watanabe K."/>
        </authorList>
    </citation>
    <scope>NUCLEOTIDE SEQUENCE [LARGE SCALE GENOMIC DNA]</scope>
</reference>
<accession>A0AAV3Q1K8</accession>
<dbReference type="Proteomes" id="UP001454036">
    <property type="component" value="Unassembled WGS sequence"/>
</dbReference>
<evidence type="ECO:0000313" key="1">
    <source>
        <dbReference type="EMBL" id="GAA0156500.1"/>
    </source>
</evidence>
<gene>
    <name evidence="1" type="ORF">LIER_13987</name>
</gene>
<proteinExistence type="predicted"/>
<evidence type="ECO:0000313" key="2">
    <source>
        <dbReference type="Proteomes" id="UP001454036"/>
    </source>
</evidence>